<gene>
    <name evidence="2" type="ORF">QOZ92_002961</name>
</gene>
<sequence>MFAKLIGVRLVIGICFIAYGLLLSALEKYDGLPFFNIKLKGNSYINGFICMVVGILICSTSFINFIISTIASIVLLLIECYFINKLSTNKLPSEDTDSNNS</sequence>
<protein>
    <submittedName>
        <fullName evidence="2">Uncharacterized protein</fullName>
    </submittedName>
</protein>
<accession>A0ABU0N551</accession>
<keyword evidence="1" id="KW-0472">Membrane</keyword>
<proteinExistence type="predicted"/>
<evidence type="ECO:0000313" key="2">
    <source>
        <dbReference type="EMBL" id="MDQ0557826.1"/>
    </source>
</evidence>
<evidence type="ECO:0000313" key="3">
    <source>
        <dbReference type="Proteomes" id="UP001232584"/>
    </source>
</evidence>
<feature type="transmembrane region" description="Helical" evidence="1">
    <location>
        <begin position="6"/>
        <end position="26"/>
    </location>
</feature>
<evidence type="ECO:0000256" key="1">
    <source>
        <dbReference type="SAM" id="Phobius"/>
    </source>
</evidence>
<feature type="transmembrane region" description="Helical" evidence="1">
    <location>
        <begin position="47"/>
        <end position="78"/>
    </location>
</feature>
<reference evidence="2 3" key="1">
    <citation type="submission" date="2023-07" db="EMBL/GenBank/DDBJ databases">
        <title>Genomic Encyclopedia of Type Strains, Phase IV (KMG-IV): sequencing the most valuable type-strain genomes for metagenomic binning, comparative biology and taxonomic classification.</title>
        <authorList>
            <person name="Goeker M."/>
        </authorList>
    </citation>
    <scope>NUCLEOTIDE SEQUENCE [LARGE SCALE GENOMIC DNA]</scope>
    <source>
        <strain evidence="2 3">DSM 15049</strain>
    </source>
</reference>
<dbReference type="RefSeq" id="WP_307509423.1">
    <property type="nucleotide sequence ID" value="NZ_BAAACE010000028.1"/>
</dbReference>
<keyword evidence="1" id="KW-1133">Transmembrane helix</keyword>
<dbReference type="Proteomes" id="UP001232584">
    <property type="component" value="Unassembled WGS sequence"/>
</dbReference>
<keyword evidence="1" id="KW-0812">Transmembrane</keyword>
<comment type="caution">
    <text evidence="2">The sequence shown here is derived from an EMBL/GenBank/DDBJ whole genome shotgun (WGS) entry which is preliminary data.</text>
</comment>
<organism evidence="2 3">
    <name type="scientific">Paraclostridium ghonii</name>
    <dbReference type="NCBI Taxonomy" id="29358"/>
    <lineage>
        <taxon>Bacteria</taxon>
        <taxon>Bacillati</taxon>
        <taxon>Bacillota</taxon>
        <taxon>Clostridia</taxon>
        <taxon>Peptostreptococcales</taxon>
        <taxon>Peptostreptococcaceae</taxon>
        <taxon>Paraclostridium</taxon>
    </lineage>
</organism>
<dbReference type="EMBL" id="JAUSWG010000014">
    <property type="protein sequence ID" value="MDQ0557826.1"/>
    <property type="molecule type" value="Genomic_DNA"/>
</dbReference>
<keyword evidence="3" id="KW-1185">Reference proteome</keyword>
<name>A0ABU0N551_9FIRM</name>